<name>A0AAN9PUU2_CANGL</name>
<accession>A0AAN9PUU2</accession>
<reference evidence="1 2" key="1">
    <citation type="submission" date="2024-01" db="EMBL/GenBank/DDBJ databases">
        <title>The genomes of 5 underutilized Papilionoideae crops provide insights into root nodulation and disease resistanc.</title>
        <authorList>
            <person name="Jiang F."/>
        </authorList>
    </citation>
    <scope>NUCLEOTIDE SEQUENCE [LARGE SCALE GENOMIC DNA]</scope>
    <source>
        <strain evidence="1">LVBAO_FW01</strain>
        <tissue evidence="1">Leaves</tissue>
    </source>
</reference>
<dbReference type="Proteomes" id="UP001367508">
    <property type="component" value="Unassembled WGS sequence"/>
</dbReference>
<organism evidence="1 2">
    <name type="scientific">Canavalia gladiata</name>
    <name type="common">Sword bean</name>
    <name type="synonym">Dolichos gladiatus</name>
    <dbReference type="NCBI Taxonomy" id="3824"/>
    <lineage>
        <taxon>Eukaryota</taxon>
        <taxon>Viridiplantae</taxon>
        <taxon>Streptophyta</taxon>
        <taxon>Embryophyta</taxon>
        <taxon>Tracheophyta</taxon>
        <taxon>Spermatophyta</taxon>
        <taxon>Magnoliopsida</taxon>
        <taxon>eudicotyledons</taxon>
        <taxon>Gunneridae</taxon>
        <taxon>Pentapetalae</taxon>
        <taxon>rosids</taxon>
        <taxon>fabids</taxon>
        <taxon>Fabales</taxon>
        <taxon>Fabaceae</taxon>
        <taxon>Papilionoideae</taxon>
        <taxon>50 kb inversion clade</taxon>
        <taxon>NPAAA clade</taxon>
        <taxon>indigoferoid/millettioid clade</taxon>
        <taxon>Phaseoleae</taxon>
        <taxon>Canavalia</taxon>
    </lineage>
</organism>
<keyword evidence="2" id="KW-1185">Reference proteome</keyword>
<sequence length="201" mass="22858">MKLKGCRKGKNAFLKIPTQPSILEHDHANMRLHGYCFFQSSALTSKDPFSKENQEQAFQSKLNFWRDLFFFVLYHQYSSQSLILEPSVQSVMSYLRIAYSHCDQYVDRRFSDLLTYGTGNVGTEFRKAKASLLVLFSFLITLFSNMNCFLPCTEPNLGSICSAYGLTVNENPRLVFSLLKTSCFQISKGLVVNCHGIVKAS</sequence>
<proteinExistence type="predicted"/>
<dbReference type="AlphaFoldDB" id="A0AAN9PUU2"/>
<protein>
    <submittedName>
        <fullName evidence="1">Uncharacterized protein</fullName>
    </submittedName>
</protein>
<evidence type="ECO:0000313" key="2">
    <source>
        <dbReference type="Proteomes" id="UP001367508"/>
    </source>
</evidence>
<evidence type="ECO:0000313" key="1">
    <source>
        <dbReference type="EMBL" id="KAK7313115.1"/>
    </source>
</evidence>
<gene>
    <name evidence="1" type="ORF">VNO77_37539</name>
</gene>
<comment type="caution">
    <text evidence="1">The sequence shown here is derived from an EMBL/GenBank/DDBJ whole genome shotgun (WGS) entry which is preliminary data.</text>
</comment>
<dbReference type="EMBL" id="JAYMYQ010000009">
    <property type="protein sequence ID" value="KAK7313115.1"/>
    <property type="molecule type" value="Genomic_DNA"/>
</dbReference>